<dbReference type="GO" id="GO:0016740">
    <property type="term" value="F:transferase activity"/>
    <property type="evidence" value="ECO:0007669"/>
    <property type="project" value="UniProtKB-KW"/>
</dbReference>
<keyword evidence="3" id="KW-1185">Reference proteome</keyword>
<dbReference type="InterPro" id="IPR002575">
    <property type="entry name" value="Aminoglycoside_PTrfase"/>
</dbReference>
<organism evidence="2 3">
    <name type="scientific">Oceanobacillus chungangensis</name>
    <dbReference type="NCBI Taxonomy" id="1229152"/>
    <lineage>
        <taxon>Bacteria</taxon>
        <taxon>Bacillati</taxon>
        <taxon>Bacillota</taxon>
        <taxon>Bacilli</taxon>
        <taxon>Bacillales</taxon>
        <taxon>Bacillaceae</taxon>
        <taxon>Oceanobacillus</taxon>
    </lineage>
</organism>
<evidence type="ECO:0000313" key="3">
    <source>
        <dbReference type="Proteomes" id="UP000256520"/>
    </source>
</evidence>
<dbReference type="InterPro" id="IPR011009">
    <property type="entry name" value="Kinase-like_dom_sf"/>
</dbReference>
<gene>
    <name evidence="2" type="ORF">CWR45_13075</name>
</gene>
<dbReference type="RefSeq" id="WP_115750328.1">
    <property type="nucleotide sequence ID" value="NZ_PIOD01000014.1"/>
</dbReference>
<dbReference type="AlphaFoldDB" id="A0A3D8PP75"/>
<dbReference type="Proteomes" id="UP000256520">
    <property type="component" value="Unassembled WGS sequence"/>
</dbReference>
<evidence type="ECO:0000259" key="1">
    <source>
        <dbReference type="Pfam" id="PF01636"/>
    </source>
</evidence>
<dbReference type="Gene3D" id="3.90.1200.10">
    <property type="match status" value="1"/>
</dbReference>
<feature type="domain" description="Aminoglycoside phosphotransferase" evidence="1">
    <location>
        <begin position="18"/>
        <end position="241"/>
    </location>
</feature>
<dbReference type="PANTHER" id="PTHR41283">
    <property type="entry name" value="AMINOGLYCOSIDE PHOSPHOTRANSFERASE"/>
    <property type="match status" value="1"/>
</dbReference>
<dbReference type="Pfam" id="PF01636">
    <property type="entry name" value="APH"/>
    <property type="match status" value="1"/>
</dbReference>
<dbReference type="PANTHER" id="PTHR41283:SF1">
    <property type="entry name" value="AMINOGLYCOSIDE PHOSPHOTRANSFERASE DOMAIN-CONTAINING PROTEIN"/>
    <property type="match status" value="1"/>
</dbReference>
<dbReference type="OrthoDB" id="334783at2"/>
<protein>
    <submittedName>
        <fullName evidence="2">Aminoglycoside phosphotransferase</fullName>
    </submittedName>
</protein>
<dbReference type="EMBL" id="PIOD01000014">
    <property type="protein sequence ID" value="RDW17317.1"/>
    <property type="molecule type" value="Genomic_DNA"/>
</dbReference>
<evidence type="ECO:0000313" key="2">
    <source>
        <dbReference type="EMBL" id="RDW17317.1"/>
    </source>
</evidence>
<sequence length="305" mass="35944">MIESLLKQIPVISNYKDVIQIKKGFSSDEKYLVHMDNGNKLLLKTFKLEELEPKKKEYFILEKMQDYNVTCTQPISIGKVGSRGYMITSYIEGKDVEVEIQKYSVQEQFNIGFEAGGELRKIHQFAAPIHVSSWYSRKEEKHKKYIDAYLACGIKVENDQKIINFIEENIHLMKERPNVLQHDDFHVGNIIVNNNKFAGVIDFNRYDWGDPIHEFLKIGIFSRNVSIPFSIGQIRGYFNNTKPDEYFWRLYSLYLAMCVFSTVVWTLKTIPDNINDMLGKVYTFLEDHDYFSQLKPKWYTEEMYV</sequence>
<name>A0A3D8PP75_9BACI</name>
<keyword evidence="2" id="KW-0808">Transferase</keyword>
<accession>A0A3D8PP75</accession>
<reference evidence="3" key="1">
    <citation type="submission" date="2017-11" db="EMBL/GenBank/DDBJ databases">
        <authorList>
            <person name="Zhu W."/>
        </authorList>
    </citation>
    <scope>NUCLEOTIDE SEQUENCE [LARGE SCALE GENOMIC DNA]</scope>
    <source>
        <strain evidence="3">CAU 1051</strain>
    </source>
</reference>
<comment type="caution">
    <text evidence="2">The sequence shown here is derived from an EMBL/GenBank/DDBJ whole genome shotgun (WGS) entry which is preliminary data.</text>
</comment>
<proteinExistence type="predicted"/>
<dbReference type="SUPFAM" id="SSF56112">
    <property type="entry name" value="Protein kinase-like (PK-like)"/>
    <property type="match status" value="1"/>
</dbReference>